<sequence length="102" mass="11745">MYEQVSVLSARPPSRASPLPHLTEYPLWNAFKCGSGLAREEATSVSQKKPIKKRPRPEACGVFPMQPPVRRYADTSCTQGQRWSVQTPPAHFPYRRRRYRCI</sequence>
<comment type="caution">
    <text evidence="2">The sequence shown here is derived from an EMBL/GenBank/DDBJ whole genome shotgun (WGS) entry which is preliminary data.</text>
</comment>
<evidence type="ECO:0000256" key="1">
    <source>
        <dbReference type="SAM" id="MobiDB-lite"/>
    </source>
</evidence>
<organism evidence="2 3">
    <name type="scientific">Pseudomonas kairouanensis</name>
    <dbReference type="NCBI Taxonomy" id="2293832"/>
    <lineage>
        <taxon>Bacteria</taxon>
        <taxon>Pseudomonadati</taxon>
        <taxon>Pseudomonadota</taxon>
        <taxon>Gammaproteobacteria</taxon>
        <taxon>Pseudomonadales</taxon>
        <taxon>Pseudomonadaceae</taxon>
        <taxon>Pseudomonas</taxon>
    </lineage>
</organism>
<accession>A0A4Z0AKS5</accession>
<name>A0A4Z0AKS5_9PSED</name>
<dbReference type="AlphaFoldDB" id="A0A4Z0AKS5"/>
<evidence type="ECO:0000313" key="2">
    <source>
        <dbReference type="EMBL" id="TFY87010.1"/>
    </source>
</evidence>
<feature type="region of interest" description="Disordered" evidence="1">
    <location>
        <begin position="39"/>
        <end position="66"/>
    </location>
</feature>
<dbReference type="EMBL" id="QUZU01000027">
    <property type="protein sequence ID" value="TFY87010.1"/>
    <property type="molecule type" value="Genomic_DNA"/>
</dbReference>
<dbReference type="Proteomes" id="UP000297391">
    <property type="component" value="Unassembled WGS sequence"/>
</dbReference>
<keyword evidence="3" id="KW-1185">Reference proteome</keyword>
<evidence type="ECO:0000313" key="3">
    <source>
        <dbReference type="Proteomes" id="UP000297391"/>
    </source>
</evidence>
<proteinExistence type="predicted"/>
<gene>
    <name evidence="2" type="ORF">DYL59_19825</name>
</gene>
<protein>
    <submittedName>
        <fullName evidence="2">Uncharacterized protein</fullName>
    </submittedName>
</protein>
<reference evidence="2 3" key="1">
    <citation type="journal article" date="2019" name="Syst. Appl. Microbiol.">
        <title>New species of pathogenic Pseudomonas isolated from citrus in Tunisia: Proposal of Pseudomonas kairouanensis sp. nov. and Pseudomonas nabeulensis sp. nov.</title>
        <authorList>
            <person name="Oueslati M."/>
            <person name="Mulet M."/>
            <person name="Gomila M."/>
            <person name="Berge O."/>
            <person name="Hajlaoui M.R."/>
            <person name="Lalucat J."/>
            <person name="Sadfi-Zouaoui N."/>
            <person name="Garcia-Valdes E."/>
        </authorList>
    </citation>
    <scope>NUCLEOTIDE SEQUENCE [LARGE SCALE GENOMIC DNA]</scope>
    <source>
        <strain evidence="2 3">KC12</strain>
    </source>
</reference>